<dbReference type="Proteomes" id="UP000601171">
    <property type="component" value="Unassembled WGS sequence"/>
</dbReference>
<reference evidence="1" key="1">
    <citation type="submission" date="2020-08" db="EMBL/GenBank/DDBJ databases">
        <title>Genome public.</title>
        <authorList>
            <person name="Liu C."/>
            <person name="Sun Q."/>
        </authorList>
    </citation>
    <scope>NUCLEOTIDE SEQUENCE</scope>
    <source>
        <strain evidence="1">BX21</strain>
    </source>
</reference>
<sequence length="279" mass="30011">MKKAQVTLTVEEGKEIIALGMLNHPILIDTMKDGKILFKGGTTVSKITEKLLNVELRISGRITPRGTVAGKTVVEGPHSIVYNKGKWSNIDDEIVDEVLKFTHRDLIICGANAFDNNGNAAIMAGSPGGGAVGQSLSSWYTEGAKVIIPVGIEKMIPGDLREIIKKSGRTGKSLSWGMSVGLMPLYGELFTEIEAIKTLADVDCFPIGAGGLGNAQGSITLEIHSSSDSEYEKIIVILKDVKSREHKIGGIEESLVECEAICDNCKRHIGCGYKSKRVK</sequence>
<accession>A0A926IJ54</accession>
<proteinExistence type="predicted"/>
<protein>
    <submittedName>
        <fullName evidence="1">Uncharacterized protein</fullName>
    </submittedName>
</protein>
<comment type="caution">
    <text evidence="1">The sequence shown here is derived from an EMBL/GenBank/DDBJ whole genome shotgun (WGS) entry which is preliminary data.</text>
</comment>
<dbReference type="RefSeq" id="WP_262429123.1">
    <property type="nucleotide sequence ID" value="NZ_JACRTG010000016.1"/>
</dbReference>
<evidence type="ECO:0000313" key="2">
    <source>
        <dbReference type="Proteomes" id="UP000601171"/>
    </source>
</evidence>
<name>A0A926IJ54_9FIRM</name>
<organism evidence="1 2">
    <name type="scientific">Paratissierella segnis</name>
    <dbReference type="NCBI Taxonomy" id="2763679"/>
    <lineage>
        <taxon>Bacteria</taxon>
        <taxon>Bacillati</taxon>
        <taxon>Bacillota</taxon>
        <taxon>Tissierellia</taxon>
        <taxon>Tissierellales</taxon>
        <taxon>Tissierellaceae</taxon>
        <taxon>Paratissierella</taxon>
    </lineage>
</organism>
<evidence type="ECO:0000313" key="1">
    <source>
        <dbReference type="EMBL" id="MBC8587669.1"/>
    </source>
</evidence>
<dbReference type="AlphaFoldDB" id="A0A926IJ54"/>
<gene>
    <name evidence="1" type="ORF">H8707_05375</name>
</gene>
<dbReference type="EMBL" id="JACRTG010000016">
    <property type="protein sequence ID" value="MBC8587669.1"/>
    <property type="molecule type" value="Genomic_DNA"/>
</dbReference>
<keyword evidence="2" id="KW-1185">Reference proteome</keyword>